<evidence type="ECO:0000313" key="3">
    <source>
        <dbReference type="Proteomes" id="UP000015106"/>
    </source>
</evidence>
<dbReference type="Gramene" id="TuG1812G0500001688.01.T01">
    <property type="protein sequence ID" value="TuG1812G0500001688.01.T01.cds443749"/>
    <property type="gene ID" value="TuG1812G0500001688.01"/>
</dbReference>
<dbReference type="EnsemblPlants" id="TuG1812G0500001688.01.T01">
    <property type="protein sequence ID" value="TuG1812G0500001688.01.T01.cds443749"/>
    <property type="gene ID" value="TuG1812G0500001688.01"/>
</dbReference>
<organism evidence="2 3">
    <name type="scientific">Triticum urartu</name>
    <name type="common">Red wild einkorn</name>
    <name type="synonym">Crithodium urartu</name>
    <dbReference type="NCBI Taxonomy" id="4572"/>
    <lineage>
        <taxon>Eukaryota</taxon>
        <taxon>Viridiplantae</taxon>
        <taxon>Streptophyta</taxon>
        <taxon>Embryophyta</taxon>
        <taxon>Tracheophyta</taxon>
        <taxon>Spermatophyta</taxon>
        <taxon>Magnoliopsida</taxon>
        <taxon>Liliopsida</taxon>
        <taxon>Poales</taxon>
        <taxon>Poaceae</taxon>
        <taxon>BOP clade</taxon>
        <taxon>Pooideae</taxon>
        <taxon>Triticodae</taxon>
        <taxon>Triticeae</taxon>
        <taxon>Triticinae</taxon>
        <taxon>Triticum</taxon>
    </lineage>
</organism>
<reference evidence="2" key="2">
    <citation type="submission" date="2018-03" db="EMBL/GenBank/DDBJ databases">
        <title>The Triticum urartu genome reveals the dynamic nature of wheat genome evolution.</title>
        <authorList>
            <person name="Ling H."/>
            <person name="Ma B."/>
            <person name="Shi X."/>
            <person name="Liu H."/>
            <person name="Dong L."/>
            <person name="Sun H."/>
            <person name="Cao Y."/>
            <person name="Gao Q."/>
            <person name="Zheng S."/>
            <person name="Li Y."/>
            <person name="Yu Y."/>
            <person name="Du H."/>
            <person name="Qi M."/>
            <person name="Li Y."/>
            <person name="Yu H."/>
            <person name="Cui Y."/>
            <person name="Wang N."/>
            <person name="Chen C."/>
            <person name="Wu H."/>
            <person name="Zhao Y."/>
            <person name="Zhang J."/>
            <person name="Li Y."/>
            <person name="Zhou W."/>
            <person name="Zhang B."/>
            <person name="Hu W."/>
            <person name="Eijk M."/>
            <person name="Tang J."/>
            <person name="Witsenboer H."/>
            <person name="Zhao S."/>
            <person name="Li Z."/>
            <person name="Zhang A."/>
            <person name="Wang D."/>
            <person name="Liang C."/>
        </authorList>
    </citation>
    <scope>NUCLEOTIDE SEQUENCE [LARGE SCALE GENOMIC DNA]</scope>
    <source>
        <strain evidence="2">cv. G1812</strain>
    </source>
</reference>
<dbReference type="Pfam" id="PF13456">
    <property type="entry name" value="RVT_3"/>
    <property type="match status" value="1"/>
</dbReference>
<proteinExistence type="predicted"/>
<dbReference type="GO" id="GO:0004523">
    <property type="term" value="F:RNA-DNA hybrid ribonuclease activity"/>
    <property type="evidence" value="ECO:0007669"/>
    <property type="project" value="InterPro"/>
</dbReference>
<dbReference type="CDD" id="cd06222">
    <property type="entry name" value="RNase_H_like"/>
    <property type="match status" value="1"/>
</dbReference>
<protein>
    <recommendedName>
        <fullName evidence="1">RNase H type-1 domain-containing protein</fullName>
    </recommendedName>
</protein>
<dbReference type="Gene3D" id="3.30.420.10">
    <property type="entry name" value="Ribonuclease H-like superfamily/Ribonuclease H"/>
    <property type="match status" value="1"/>
</dbReference>
<dbReference type="SUPFAM" id="SSF53098">
    <property type="entry name" value="Ribonuclease H-like"/>
    <property type="match status" value="1"/>
</dbReference>
<dbReference type="PANTHER" id="PTHR47074:SF47">
    <property type="entry name" value="RNASE H TYPE-1 DOMAIN-CONTAINING PROTEIN"/>
    <property type="match status" value="1"/>
</dbReference>
<dbReference type="InterPro" id="IPR012337">
    <property type="entry name" value="RNaseH-like_sf"/>
</dbReference>
<evidence type="ECO:0000259" key="1">
    <source>
        <dbReference type="Pfam" id="PF13456"/>
    </source>
</evidence>
<accession>A0A8R7UGP7</accession>
<dbReference type="InterPro" id="IPR052929">
    <property type="entry name" value="RNase_H-like_EbsB-rel"/>
</dbReference>
<name>A0A8R7UGP7_TRIUA</name>
<dbReference type="Proteomes" id="UP000015106">
    <property type="component" value="Chromosome 5"/>
</dbReference>
<dbReference type="InterPro" id="IPR002156">
    <property type="entry name" value="RNaseH_domain"/>
</dbReference>
<dbReference type="AlphaFoldDB" id="A0A8R7UGP7"/>
<dbReference type="PANTHER" id="PTHR47074">
    <property type="entry name" value="BNAC02G40300D PROTEIN"/>
    <property type="match status" value="1"/>
</dbReference>
<dbReference type="InterPro" id="IPR044730">
    <property type="entry name" value="RNase_H-like_dom_plant"/>
</dbReference>
<reference evidence="2" key="3">
    <citation type="submission" date="2022-06" db="UniProtKB">
        <authorList>
            <consortium name="EnsemblPlants"/>
        </authorList>
    </citation>
    <scope>IDENTIFICATION</scope>
</reference>
<sequence>AAAAPKAKRKTGGWELPPRGHVKLNVDASFDGDLLVGTAGAIIRDDRGNFIDAGNWKLDFCYDVLSAEATALRYGLSLAQTVGCNKVIIKSDNLEVVNTINEGGRSAGPATTIFDDCYHM</sequence>
<dbReference type="GO" id="GO:0003676">
    <property type="term" value="F:nucleic acid binding"/>
    <property type="evidence" value="ECO:0007669"/>
    <property type="project" value="InterPro"/>
</dbReference>
<feature type="domain" description="RNase H type-1" evidence="1">
    <location>
        <begin position="25"/>
        <end position="118"/>
    </location>
</feature>
<reference evidence="3" key="1">
    <citation type="journal article" date="2013" name="Nature">
        <title>Draft genome of the wheat A-genome progenitor Triticum urartu.</title>
        <authorList>
            <person name="Ling H.Q."/>
            <person name="Zhao S."/>
            <person name="Liu D."/>
            <person name="Wang J."/>
            <person name="Sun H."/>
            <person name="Zhang C."/>
            <person name="Fan H."/>
            <person name="Li D."/>
            <person name="Dong L."/>
            <person name="Tao Y."/>
            <person name="Gao C."/>
            <person name="Wu H."/>
            <person name="Li Y."/>
            <person name="Cui Y."/>
            <person name="Guo X."/>
            <person name="Zheng S."/>
            <person name="Wang B."/>
            <person name="Yu K."/>
            <person name="Liang Q."/>
            <person name="Yang W."/>
            <person name="Lou X."/>
            <person name="Chen J."/>
            <person name="Feng M."/>
            <person name="Jian J."/>
            <person name="Zhang X."/>
            <person name="Luo G."/>
            <person name="Jiang Y."/>
            <person name="Liu J."/>
            <person name="Wang Z."/>
            <person name="Sha Y."/>
            <person name="Zhang B."/>
            <person name="Wu H."/>
            <person name="Tang D."/>
            <person name="Shen Q."/>
            <person name="Xue P."/>
            <person name="Zou S."/>
            <person name="Wang X."/>
            <person name="Liu X."/>
            <person name="Wang F."/>
            <person name="Yang Y."/>
            <person name="An X."/>
            <person name="Dong Z."/>
            <person name="Zhang K."/>
            <person name="Zhang X."/>
            <person name="Luo M.C."/>
            <person name="Dvorak J."/>
            <person name="Tong Y."/>
            <person name="Wang J."/>
            <person name="Yang H."/>
            <person name="Li Z."/>
            <person name="Wang D."/>
            <person name="Zhang A."/>
            <person name="Wang J."/>
        </authorList>
    </citation>
    <scope>NUCLEOTIDE SEQUENCE</scope>
    <source>
        <strain evidence="3">cv. G1812</strain>
    </source>
</reference>
<dbReference type="InterPro" id="IPR036397">
    <property type="entry name" value="RNaseH_sf"/>
</dbReference>
<evidence type="ECO:0000313" key="2">
    <source>
        <dbReference type="EnsemblPlants" id="TuG1812G0500001688.01.T01.cds443749"/>
    </source>
</evidence>
<keyword evidence="3" id="KW-1185">Reference proteome</keyword>